<protein>
    <submittedName>
        <fullName evidence="2">GNAT family N-acetyltransferase</fullName>
    </submittedName>
</protein>
<dbReference type="SUPFAM" id="SSF55729">
    <property type="entry name" value="Acyl-CoA N-acyltransferases (Nat)"/>
    <property type="match status" value="1"/>
</dbReference>
<feature type="domain" description="N-acetyltransferase" evidence="1">
    <location>
        <begin position="1"/>
        <end position="146"/>
    </location>
</feature>
<gene>
    <name evidence="2" type="ORF">OU989_08820</name>
</gene>
<dbReference type="CDD" id="cd04301">
    <property type="entry name" value="NAT_SF"/>
    <property type="match status" value="1"/>
</dbReference>
<proteinExistence type="predicted"/>
<dbReference type="PROSITE" id="PS51186">
    <property type="entry name" value="GNAT"/>
    <property type="match status" value="1"/>
</dbReference>
<evidence type="ECO:0000259" key="1">
    <source>
        <dbReference type="PROSITE" id="PS51186"/>
    </source>
</evidence>
<evidence type="ECO:0000313" key="2">
    <source>
        <dbReference type="EMBL" id="WDV08565.1"/>
    </source>
</evidence>
<dbReference type="AlphaFoldDB" id="A0AAJ5RNZ9"/>
<dbReference type="Proteomes" id="UP001219585">
    <property type="component" value="Chromosome"/>
</dbReference>
<reference evidence="2" key="1">
    <citation type="submission" date="2022-11" db="EMBL/GenBank/DDBJ databases">
        <title>Lysinibacillus irui.</title>
        <authorList>
            <person name="Akintayo S.O."/>
        </authorList>
    </citation>
    <scope>NUCLEOTIDE SEQUENCE</scope>
    <source>
        <strain evidence="2">IRB4-01</strain>
    </source>
</reference>
<name>A0AAJ5RNZ9_9BACI</name>
<organism evidence="2 3">
    <name type="scientific">Lysinibacillus irui</name>
    <dbReference type="NCBI Taxonomy" id="2998077"/>
    <lineage>
        <taxon>Bacteria</taxon>
        <taxon>Bacillati</taxon>
        <taxon>Bacillota</taxon>
        <taxon>Bacilli</taxon>
        <taxon>Bacillales</taxon>
        <taxon>Bacillaceae</taxon>
        <taxon>Lysinibacillus</taxon>
    </lineage>
</organism>
<dbReference type="EMBL" id="CP113527">
    <property type="protein sequence ID" value="WDV08565.1"/>
    <property type="molecule type" value="Genomic_DNA"/>
</dbReference>
<dbReference type="PANTHER" id="PTHR43072">
    <property type="entry name" value="N-ACETYLTRANSFERASE"/>
    <property type="match status" value="1"/>
</dbReference>
<dbReference type="InterPro" id="IPR016181">
    <property type="entry name" value="Acyl_CoA_acyltransferase"/>
</dbReference>
<dbReference type="RefSeq" id="WP_274796771.1">
    <property type="nucleotide sequence ID" value="NZ_CP113527.1"/>
</dbReference>
<accession>A0AAJ5RNZ9</accession>
<evidence type="ECO:0000313" key="3">
    <source>
        <dbReference type="Proteomes" id="UP001219585"/>
    </source>
</evidence>
<dbReference type="GO" id="GO:0016747">
    <property type="term" value="F:acyltransferase activity, transferring groups other than amino-acyl groups"/>
    <property type="evidence" value="ECO:0007669"/>
    <property type="project" value="InterPro"/>
</dbReference>
<dbReference type="Gene3D" id="3.40.630.30">
    <property type="match status" value="1"/>
</dbReference>
<dbReference type="PANTHER" id="PTHR43072:SF61">
    <property type="entry name" value="ACETYLTRANSFERASE-RELATED"/>
    <property type="match status" value="1"/>
</dbReference>
<dbReference type="Pfam" id="PF00583">
    <property type="entry name" value="Acetyltransf_1"/>
    <property type="match status" value="1"/>
</dbReference>
<sequence length="146" mass="16813">MKISIVTKSTIGEVVPLFNAYREFYGQPSDITKAEQFIQERVENGESIIFLAYQEQEPVGFAQLFPIFSSVAMKRAFILNDLFVAQHARKQGVAQALMEQCSAYCQQEAARYMMLETAKDNVNAQKLYEKLGMTIDESVYYYSIYW</sequence>
<dbReference type="KEGG" id="liu:OU989_08820"/>
<dbReference type="InterPro" id="IPR000182">
    <property type="entry name" value="GNAT_dom"/>
</dbReference>